<gene>
    <name evidence="1" type="ORF">S01H4_36490</name>
</gene>
<dbReference type="InterPro" id="IPR000415">
    <property type="entry name" value="Nitroreductase-like"/>
</dbReference>
<accession>X1BSD2</accession>
<dbReference type="Gene3D" id="3.40.109.10">
    <property type="entry name" value="NADH Oxidase"/>
    <property type="match status" value="1"/>
</dbReference>
<comment type="caution">
    <text evidence="1">The sequence shown here is derived from an EMBL/GenBank/DDBJ whole genome shotgun (WGS) entry which is preliminary data.</text>
</comment>
<dbReference type="EMBL" id="BART01019514">
    <property type="protein sequence ID" value="GAG87103.1"/>
    <property type="molecule type" value="Genomic_DNA"/>
</dbReference>
<dbReference type="SUPFAM" id="SSF55469">
    <property type="entry name" value="FMN-dependent nitroreductase-like"/>
    <property type="match status" value="1"/>
</dbReference>
<name>X1BSD2_9ZZZZ</name>
<dbReference type="AlphaFoldDB" id="X1BSD2"/>
<dbReference type="GO" id="GO:0016491">
    <property type="term" value="F:oxidoreductase activity"/>
    <property type="evidence" value="ECO:0007669"/>
    <property type="project" value="InterPro"/>
</dbReference>
<feature type="non-terminal residue" evidence="1">
    <location>
        <position position="50"/>
    </location>
</feature>
<protein>
    <recommendedName>
        <fullName evidence="2">Nitroreductase domain-containing protein</fullName>
    </recommendedName>
</protein>
<sequence length="50" mass="5958">MIKEDQQNETLELINKRKTIRAYSKKELTQEKINTIIHGASNPFYPPIWK</sequence>
<reference evidence="1" key="1">
    <citation type="journal article" date="2014" name="Front. Microbiol.">
        <title>High frequency of phylogenetically diverse reductive dehalogenase-homologous genes in deep subseafloor sedimentary metagenomes.</title>
        <authorList>
            <person name="Kawai M."/>
            <person name="Futagami T."/>
            <person name="Toyoda A."/>
            <person name="Takaki Y."/>
            <person name="Nishi S."/>
            <person name="Hori S."/>
            <person name="Arai W."/>
            <person name="Tsubouchi T."/>
            <person name="Morono Y."/>
            <person name="Uchiyama I."/>
            <person name="Ito T."/>
            <person name="Fujiyama A."/>
            <person name="Inagaki F."/>
            <person name="Takami H."/>
        </authorList>
    </citation>
    <scope>NUCLEOTIDE SEQUENCE</scope>
    <source>
        <strain evidence="1">Expedition CK06-06</strain>
    </source>
</reference>
<evidence type="ECO:0000313" key="1">
    <source>
        <dbReference type="EMBL" id="GAG87103.1"/>
    </source>
</evidence>
<evidence type="ECO:0008006" key="2">
    <source>
        <dbReference type="Google" id="ProtNLM"/>
    </source>
</evidence>
<proteinExistence type="predicted"/>
<organism evidence="1">
    <name type="scientific">marine sediment metagenome</name>
    <dbReference type="NCBI Taxonomy" id="412755"/>
    <lineage>
        <taxon>unclassified sequences</taxon>
        <taxon>metagenomes</taxon>
        <taxon>ecological metagenomes</taxon>
    </lineage>
</organism>